<reference evidence="3" key="1">
    <citation type="submission" date="2022-12" db="EMBL/GenBank/DDBJ databases">
        <title>Draft genome sequence of the thermophilic strain Brevibacillus thermoruber HT42, isolated from Los Humeros, Puebla, Mexico, with biotechnological potential.</title>
        <authorList>
            <person name="Lara Sanchez J."/>
            <person name="Solis Palacios R."/>
            <person name="Bustos Baena A.S."/>
            <person name="Ruz Baez A.E."/>
            <person name="Espinosa Luna G."/>
            <person name="Oliart Ros R.M."/>
        </authorList>
    </citation>
    <scope>NUCLEOTIDE SEQUENCE</scope>
    <source>
        <strain evidence="3">HT42</strain>
    </source>
</reference>
<dbReference type="EMBL" id="JAPYYP010000013">
    <property type="protein sequence ID" value="MDA5109076.1"/>
    <property type="molecule type" value="Genomic_DNA"/>
</dbReference>
<dbReference type="SUPFAM" id="SSF46785">
    <property type="entry name" value="Winged helix' DNA-binding domain"/>
    <property type="match status" value="1"/>
</dbReference>
<comment type="caution">
    <text evidence="3">The sequence shown here is derived from an EMBL/GenBank/DDBJ whole genome shotgun (WGS) entry which is preliminary data.</text>
</comment>
<dbReference type="InterPro" id="IPR036390">
    <property type="entry name" value="WH_DNA-bd_sf"/>
</dbReference>
<evidence type="ECO:0000313" key="3">
    <source>
        <dbReference type="EMBL" id="MDA5109076.1"/>
    </source>
</evidence>
<proteinExistence type="predicted"/>
<dbReference type="GO" id="GO:0003677">
    <property type="term" value="F:DNA binding"/>
    <property type="evidence" value="ECO:0007669"/>
    <property type="project" value="UniProtKB-KW"/>
</dbReference>
<evidence type="ECO:0000313" key="4">
    <source>
        <dbReference type="Proteomes" id="UP001151071"/>
    </source>
</evidence>
<evidence type="ECO:0000259" key="2">
    <source>
        <dbReference type="PROSITE" id="PS50987"/>
    </source>
</evidence>
<dbReference type="InterPro" id="IPR052543">
    <property type="entry name" value="HTH_Metal-responsive_Reg"/>
</dbReference>
<dbReference type="GO" id="GO:0097063">
    <property type="term" value="F:cadmium ion sensor activity"/>
    <property type="evidence" value="ECO:0007669"/>
    <property type="project" value="TreeGrafter"/>
</dbReference>
<dbReference type="Pfam" id="PF12840">
    <property type="entry name" value="HTH_20"/>
    <property type="match status" value="1"/>
</dbReference>
<dbReference type="RefSeq" id="WP_029100719.1">
    <property type="nucleotide sequence ID" value="NZ_JAPYYP010000013.1"/>
</dbReference>
<dbReference type="InterPro" id="IPR036388">
    <property type="entry name" value="WH-like_DNA-bd_sf"/>
</dbReference>
<dbReference type="GO" id="GO:0032791">
    <property type="term" value="F:lead ion binding"/>
    <property type="evidence" value="ECO:0007669"/>
    <property type="project" value="TreeGrafter"/>
</dbReference>
<dbReference type="PROSITE" id="PS50987">
    <property type="entry name" value="HTH_ARSR_2"/>
    <property type="match status" value="1"/>
</dbReference>
<dbReference type="PANTHER" id="PTHR39168:SF1">
    <property type="entry name" value="TRANSCRIPTIONAL REGULATORY PROTEIN"/>
    <property type="match status" value="1"/>
</dbReference>
<feature type="domain" description="HTH arsR-type" evidence="2">
    <location>
        <begin position="1"/>
        <end position="93"/>
    </location>
</feature>
<organism evidence="3 4">
    <name type="scientific">Brevibacillus thermoruber</name>
    <dbReference type="NCBI Taxonomy" id="33942"/>
    <lineage>
        <taxon>Bacteria</taxon>
        <taxon>Bacillati</taxon>
        <taxon>Bacillota</taxon>
        <taxon>Bacilli</taxon>
        <taxon>Bacillales</taxon>
        <taxon>Paenibacillaceae</taxon>
        <taxon>Brevibacillus</taxon>
    </lineage>
</organism>
<keyword evidence="4" id="KW-1185">Reference proteome</keyword>
<dbReference type="CDD" id="cd00090">
    <property type="entry name" value="HTH_ARSR"/>
    <property type="match status" value="1"/>
</dbReference>
<keyword evidence="1" id="KW-0238">DNA-binding</keyword>
<dbReference type="Proteomes" id="UP001151071">
    <property type="component" value="Unassembled WGS sequence"/>
</dbReference>
<dbReference type="AlphaFoldDB" id="A0A9X3TQY6"/>
<dbReference type="InterPro" id="IPR011991">
    <property type="entry name" value="ArsR-like_HTH"/>
</dbReference>
<dbReference type="GO" id="GO:0046686">
    <property type="term" value="P:response to cadmium ion"/>
    <property type="evidence" value="ECO:0007669"/>
    <property type="project" value="TreeGrafter"/>
</dbReference>
<gene>
    <name evidence="3" type="ORF">O3V59_11940</name>
</gene>
<dbReference type="InterPro" id="IPR001845">
    <property type="entry name" value="HTH_ArsR_DNA-bd_dom"/>
</dbReference>
<dbReference type="Gene3D" id="1.10.10.10">
    <property type="entry name" value="Winged helix-like DNA-binding domain superfamily/Winged helix DNA-binding domain"/>
    <property type="match status" value="1"/>
</dbReference>
<dbReference type="GO" id="GO:0003700">
    <property type="term" value="F:DNA-binding transcription factor activity"/>
    <property type="evidence" value="ECO:0007669"/>
    <property type="project" value="InterPro"/>
</dbReference>
<dbReference type="GO" id="GO:0010288">
    <property type="term" value="P:response to lead ion"/>
    <property type="evidence" value="ECO:0007669"/>
    <property type="project" value="TreeGrafter"/>
</dbReference>
<name>A0A9X3TQY6_9BACL</name>
<dbReference type="SMART" id="SM00418">
    <property type="entry name" value="HTH_ARSR"/>
    <property type="match status" value="1"/>
</dbReference>
<sequence length="241" mass="26307">MTHTGFAQTASLIGDPSRAAMLLQLMDGRALPAGELARRARISPQTASAHLGKLVAGGLLALETHGRHRYYRLRGPEVAQALEGLLILSPPGPVRSLRESEERKALRFARTCYDHLAGRVGVRLAEQLTHRGWLTRLDAPSAAGKWELTPAGEEALAAFGLDIPALRRSRRSFARPCLDWMERRHHLAGALGAALTARLFELGWLRRHPSSRAVILTEAGRTGLHDAFGVSPDTDENGRES</sequence>
<evidence type="ECO:0000256" key="1">
    <source>
        <dbReference type="ARBA" id="ARBA00023125"/>
    </source>
</evidence>
<accession>A0A9X3TQY6</accession>
<protein>
    <submittedName>
        <fullName evidence="3">Winged helix-turn-helix domain-containing protein</fullName>
    </submittedName>
</protein>
<dbReference type="PANTHER" id="PTHR39168">
    <property type="entry name" value="TRANSCRIPTIONAL REGULATOR-RELATED"/>
    <property type="match status" value="1"/>
</dbReference>